<evidence type="ECO:0000313" key="11">
    <source>
        <dbReference type="EMBL" id="MQS18140.1"/>
    </source>
</evidence>
<evidence type="ECO:0000256" key="4">
    <source>
        <dbReference type="ARBA" id="ARBA00022692"/>
    </source>
</evidence>
<dbReference type="EMBL" id="WBOF01000015">
    <property type="protein sequence ID" value="MQS18140.1"/>
    <property type="molecule type" value="Genomic_DNA"/>
</dbReference>
<comment type="subcellular location">
    <subcellularLocation>
        <location evidence="1">Cell membrane</location>
        <topology evidence="1">Single-pass membrane protein</topology>
    </subcellularLocation>
</comment>
<evidence type="ECO:0000256" key="5">
    <source>
        <dbReference type="ARBA" id="ARBA00022741"/>
    </source>
</evidence>
<name>A0A6N7L2V0_9ACTN</name>
<reference evidence="11 12" key="1">
    <citation type="submission" date="2019-09" db="EMBL/GenBank/DDBJ databases">
        <title>Genome Sequences of Streptomyces kaniharaensis ATCC 21070.</title>
        <authorList>
            <person name="Zhu W."/>
            <person name="De Crecy-Lagard V."/>
            <person name="Richards N.G."/>
        </authorList>
    </citation>
    <scope>NUCLEOTIDE SEQUENCE [LARGE SCALE GENOMIC DNA]</scope>
    <source>
        <strain evidence="11 12">SF-557</strain>
    </source>
</reference>
<keyword evidence="7" id="KW-0067">ATP-binding</keyword>
<proteinExistence type="inferred from homology"/>
<dbReference type="GO" id="GO:0005524">
    <property type="term" value="F:ATP binding"/>
    <property type="evidence" value="ECO:0007669"/>
    <property type="project" value="UniProtKB-KW"/>
</dbReference>
<dbReference type="NCBIfam" id="TIGR03919">
    <property type="entry name" value="T7SS_EccB"/>
    <property type="match status" value="1"/>
</dbReference>
<dbReference type="Gene3D" id="3.30.2390.20">
    <property type="entry name" value="Type VII secretion system EccB, repeat 1 domain"/>
    <property type="match status" value="1"/>
</dbReference>
<evidence type="ECO:0000256" key="9">
    <source>
        <dbReference type="ARBA" id="ARBA00023136"/>
    </source>
</evidence>
<evidence type="ECO:0000256" key="3">
    <source>
        <dbReference type="ARBA" id="ARBA00022475"/>
    </source>
</evidence>
<gene>
    <name evidence="11" type="primary">eccB</name>
    <name evidence="11" type="ORF">F7Q99_39655</name>
</gene>
<keyword evidence="9 10" id="KW-0472">Membrane</keyword>
<comment type="similarity">
    <text evidence="2">Belongs to the EccB family.</text>
</comment>
<dbReference type="GO" id="GO:0005886">
    <property type="term" value="C:plasma membrane"/>
    <property type="evidence" value="ECO:0007669"/>
    <property type="project" value="UniProtKB-SubCell"/>
</dbReference>
<dbReference type="GO" id="GO:0016787">
    <property type="term" value="F:hydrolase activity"/>
    <property type="evidence" value="ECO:0007669"/>
    <property type="project" value="UniProtKB-KW"/>
</dbReference>
<keyword evidence="5" id="KW-0547">Nucleotide-binding</keyword>
<dbReference type="InterPro" id="IPR007795">
    <property type="entry name" value="T7SS_EccB"/>
</dbReference>
<dbReference type="PANTHER" id="PTHR40765:SF2">
    <property type="entry name" value="ESX-2 SECRETION SYSTEM ATPASE ECCB2"/>
    <property type="match status" value="1"/>
</dbReference>
<dbReference type="InterPro" id="IPR044857">
    <property type="entry name" value="T7SS_EccB_R1"/>
</dbReference>
<evidence type="ECO:0000256" key="6">
    <source>
        <dbReference type="ARBA" id="ARBA00022801"/>
    </source>
</evidence>
<dbReference type="AlphaFoldDB" id="A0A6N7L2V0"/>
<keyword evidence="6" id="KW-0378">Hydrolase</keyword>
<keyword evidence="12" id="KW-1185">Reference proteome</keyword>
<dbReference type="OrthoDB" id="3847604at2"/>
<dbReference type="InterPro" id="IPR042485">
    <property type="entry name" value="T7SS_EccB_R3"/>
</dbReference>
<dbReference type="Gene3D" id="2.40.50.910">
    <property type="entry name" value="Type VII secretion system EccB, repeat 3 domain"/>
    <property type="match status" value="1"/>
</dbReference>
<feature type="transmembrane region" description="Helical" evidence="10">
    <location>
        <begin position="39"/>
        <end position="61"/>
    </location>
</feature>
<evidence type="ECO:0000256" key="10">
    <source>
        <dbReference type="SAM" id="Phobius"/>
    </source>
</evidence>
<dbReference type="Pfam" id="PF05108">
    <property type="entry name" value="T7SS_ESX1_EccB"/>
    <property type="match status" value="1"/>
</dbReference>
<evidence type="ECO:0000256" key="1">
    <source>
        <dbReference type="ARBA" id="ARBA00004162"/>
    </source>
</evidence>
<evidence type="ECO:0000256" key="2">
    <source>
        <dbReference type="ARBA" id="ARBA00008149"/>
    </source>
</evidence>
<dbReference type="Proteomes" id="UP000450000">
    <property type="component" value="Unassembled WGS sequence"/>
</dbReference>
<protein>
    <submittedName>
        <fullName evidence="11">Type VII secretion protein EccB</fullName>
    </submittedName>
</protein>
<evidence type="ECO:0000256" key="8">
    <source>
        <dbReference type="ARBA" id="ARBA00022989"/>
    </source>
</evidence>
<keyword evidence="8 10" id="KW-1133">Transmembrane helix</keyword>
<evidence type="ECO:0000256" key="7">
    <source>
        <dbReference type="ARBA" id="ARBA00022840"/>
    </source>
</evidence>
<dbReference type="GO" id="GO:0005576">
    <property type="term" value="C:extracellular region"/>
    <property type="evidence" value="ECO:0007669"/>
    <property type="project" value="TreeGrafter"/>
</dbReference>
<accession>A0A6N7L2V0</accession>
<keyword evidence="4 10" id="KW-0812">Transmembrane</keyword>
<comment type="caution">
    <text evidence="11">The sequence shown here is derived from an EMBL/GenBank/DDBJ whole genome shotgun (WGS) entry which is preliminary data.</text>
</comment>
<dbReference type="PANTHER" id="PTHR40765">
    <property type="entry name" value="ESX-2 SECRETION SYSTEM ATPASE ECCB2"/>
    <property type="match status" value="1"/>
</dbReference>
<organism evidence="11 12">
    <name type="scientific">Streptomyces kaniharaensis</name>
    <dbReference type="NCBI Taxonomy" id="212423"/>
    <lineage>
        <taxon>Bacteria</taxon>
        <taxon>Bacillati</taxon>
        <taxon>Actinomycetota</taxon>
        <taxon>Actinomycetes</taxon>
        <taxon>Kitasatosporales</taxon>
        <taxon>Streptomycetaceae</taxon>
        <taxon>Streptomyces</taxon>
    </lineage>
</organism>
<sequence>MQTRRDHLQAYRFAMARLATALVRGEVGRGEGPTGRASLATVLGAGIVVLLCVGFGVYGLISPVADTSWRSPGSIIVEQQTGNRYLYLDGQLRPVRNYASALLLGGRSNAVHTVSSSVLGTTPHGAPVGITGAPDSLPAPASLLPGPWTWCLRPDLVNGQLLDLAPDGQTAAFPEDRQVLLAGPDGAHWLLWRGVRYPVPSDTALIALGLDGDRPVPAPQNWLAALPTGAALAASVPDTGRPAGQVAGHPVAVGQLFRTTTGTVQHSYVMTGAGIAPASATTAALLAARPGAPAVLTVSATDIAAAPVSADQSLLTALPDVLGAPGLDPTGQTACLRQRAESGKLTSQLVVEGGQAATGTRTVLVPPTRGMLAVDLEQLARQSGSAQTFLVTDQGIAYPLGDNRAATALGVTGTQATALPEDLLKLLGHGPTLTARAAADTVQGG</sequence>
<dbReference type="RefSeq" id="WP_153472325.1">
    <property type="nucleotide sequence ID" value="NZ_WBOF01000015.1"/>
</dbReference>
<evidence type="ECO:0000313" key="12">
    <source>
        <dbReference type="Proteomes" id="UP000450000"/>
    </source>
</evidence>
<keyword evidence="3" id="KW-1003">Cell membrane</keyword>